<gene>
    <name evidence="1" type="ORF">TASK_LOCUS9587</name>
</gene>
<reference evidence="3" key="1">
    <citation type="submission" date="2017-02" db="UniProtKB">
        <authorList>
            <consortium name="WormBaseParasite"/>
        </authorList>
    </citation>
    <scope>IDENTIFICATION</scope>
</reference>
<evidence type="ECO:0000313" key="1">
    <source>
        <dbReference type="EMBL" id="VDK44215.1"/>
    </source>
</evidence>
<dbReference type="AlphaFoldDB" id="A0A0R3WFE3"/>
<dbReference type="Proteomes" id="UP000282613">
    <property type="component" value="Unassembled WGS sequence"/>
</dbReference>
<keyword evidence="2" id="KW-1185">Reference proteome</keyword>
<reference evidence="1 2" key="2">
    <citation type="submission" date="2018-11" db="EMBL/GenBank/DDBJ databases">
        <authorList>
            <consortium name="Pathogen Informatics"/>
        </authorList>
    </citation>
    <scope>NUCLEOTIDE SEQUENCE [LARGE SCALE GENOMIC DNA]</scope>
</reference>
<evidence type="ECO:0000313" key="2">
    <source>
        <dbReference type="Proteomes" id="UP000282613"/>
    </source>
</evidence>
<protein>
    <submittedName>
        <fullName evidence="1 3">Uncharacterized protein</fullName>
    </submittedName>
</protein>
<sequence>MISTVTDVDGAVEMEIVAVADGRGPKVHRFRAAPRQHPHKDVGNSCYHGYADGLNQICLGIESSHHRQANLQPTFPLINADDSASVDSTLIGSAKSLSVDFYRIPQKALREE</sequence>
<name>A0A0R3WFE3_TAEAS</name>
<accession>A0A0R3WFE3</accession>
<proteinExistence type="predicted"/>
<evidence type="ECO:0000313" key="3">
    <source>
        <dbReference type="WBParaSite" id="TASK_0000958601-mRNA-1"/>
    </source>
</evidence>
<dbReference type="EMBL" id="UYRS01019265">
    <property type="protein sequence ID" value="VDK44215.1"/>
    <property type="molecule type" value="Genomic_DNA"/>
</dbReference>
<organism evidence="3">
    <name type="scientific">Taenia asiatica</name>
    <name type="common">Asian tapeworm</name>
    <dbReference type="NCBI Taxonomy" id="60517"/>
    <lineage>
        <taxon>Eukaryota</taxon>
        <taxon>Metazoa</taxon>
        <taxon>Spiralia</taxon>
        <taxon>Lophotrochozoa</taxon>
        <taxon>Platyhelminthes</taxon>
        <taxon>Cestoda</taxon>
        <taxon>Eucestoda</taxon>
        <taxon>Cyclophyllidea</taxon>
        <taxon>Taeniidae</taxon>
        <taxon>Taenia</taxon>
    </lineage>
</organism>
<dbReference type="WBParaSite" id="TASK_0000958601-mRNA-1">
    <property type="protein sequence ID" value="TASK_0000958601-mRNA-1"/>
    <property type="gene ID" value="TASK_0000958601"/>
</dbReference>